<evidence type="ECO:0000256" key="1">
    <source>
        <dbReference type="SAM" id="MobiDB-lite"/>
    </source>
</evidence>
<dbReference type="InterPro" id="IPR011663">
    <property type="entry name" value="UTRA"/>
</dbReference>
<evidence type="ECO:0000259" key="2">
    <source>
        <dbReference type="SMART" id="SM00866"/>
    </source>
</evidence>
<sequence length="178" mass="19431">MSDGPWVHESAPYVQPRGKRDTWSQEAASRGHSGTQRIVRAGETTAPAEVAEALGLTAGTTVVERCREILLDGRAVELTRTYFPVGIARGTALATTRKIRGGVVALLADLGHAPHVVREEVHARMPDAHERATLELGPSEPVLHLLRHTLDRDGLLFQVDVSVFAASTQRLRYEMRVG</sequence>
<proteinExistence type="predicted"/>
<protein>
    <submittedName>
        <fullName evidence="3">GntR family transcriptional regulator</fullName>
    </submittedName>
</protein>
<dbReference type="EMBL" id="JBHGBT010000018">
    <property type="protein sequence ID" value="MFB4196379.1"/>
    <property type="molecule type" value="Genomic_DNA"/>
</dbReference>
<dbReference type="PANTHER" id="PTHR44846">
    <property type="entry name" value="MANNOSYL-D-GLYCERATE TRANSPORT/METABOLISM SYSTEM REPRESSOR MNGR-RELATED"/>
    <property type="match status" value="1"/>
</dbReference>
<feature type="region of interest" description="Disordered" evidence="1">
    <location>
        <begin position="1"/>
        <end position="35"/>
    </location>
</feature>
<dbReference type="SUPFAM" id="SSF64288">
    <property type="entry name" value="Chorismate lyase-like"/>
    <property type="match status" value="1"/>
</dbReference>
<dbReference type="InterPro" id="IPR050679">
    <property type="entry name" value="Bact_HTH_transcr_reg"/>
</dbReference>
<dbReference type="Gene3D" id="3.40.1410.10">
    <property type="entry name" value="Chorismate lyase-like"/>
    <property type="match status" value="1"/>
</dbReference>
<feature type="compositionally biased region" description="Polar residues" evidence="1">
    <location>
        <begin position="24"/>
        <end position="35"/>
    </location>
</feature>
<organism evidence="3 4">
    <name type="scientific">Streptomyces carpaticus</name>
    <dbReference type="NCBI Taxonomy" id="285558"/>
    <lineage>
        <taxon>Bacteria</taxon>
        <taxon>Bacillati</taxon>
        <taxon>Actinomycetota</taxon>
        <taxon>Actinomycetes</taxon>
        <taxon>Kitasatosporales</taxon>
        <taxon>Streptomycetaceae</taxon>
        <taxon>Streptomyces</taxon>
    </lineage>
</organism>
<dbReference type="Proteomes" id="UP001577267">
    <property type="component" value="Unassembled WGS sequence"/>
</dbReference>
<evidence type="ECO:0000313" key="4">
    <source>
        <dbReference type="Proteomes" id="UP001577267"/>
    </source>
</evidence>
<feature type="domain" description="UbiC transcription regulator-associated" evidence="2">
    <location>
        <begin position="29"/>
        <end position="170"/>
    </location>
</feature>
<evidence type="ECO:0000313" key="3">
    <source>
        <dbReference type="EMBL" id="MFB4196379.1"/>
    </source>
</evidence>
<dbReference type="PANTHER" id="PTHR44846:SF17">
    <property type="entry name" value="GNTR-FAMILY TRANSCRIPTIONAL REGULATOR"/>
    <property type="match status" value="1"/>
</dbReference>
<dbReference type="RefSeq" id="WP_375064260.1">
    <property type="nucleotide sequence ID" value="NZ_JBHGBT010000018.1"/>
</dbReference>
<comment type="caution">
    <text evidence="3">The sequence shown here is derived from an EMBL/GenBank/DDBJ whole genome shotgun (WGS) entry which is preliminary data.</text>
</comment>
<dbReference type="SMART" id="SM00866">
    <property type="entry name" value="UTRA"/>
    <property type="match status" value="1"/>
</dbReference>
<reference evidence="3 4" key="1">
    <citation type="submission" date="2024-09" db="EMBL/GenBank/DDBJ databases">
        <title>Draft genome sequence of multifaceted antimicrobials producing Streptomyces sp. strain FH1.</title>
        <authorList>
            <person name="Hassan F."/>
            <person name="Ali H."/>
            <person name="Hassan N."/>
            <person name="Nawaz A."/>
        </authorList>
    </citation>
    <scope>NUCLEOTIDE SEQUENCE [LARGE SCALE GENOMIC DNA]</scope>
    <source>
        <strain evidence="3 4">FH1</strain>
    </source>
</reference>
<keyword evidence="4" id="KW-1185">Reference proteome</keyword>
<gene>
    <name evidence="3" type="ORF">ACE11A_18735</name>
</gene>
<dbReference type="InterPro" id="IPR028978">
    <property type="entry name" value="Chorismate_lyase_/UTRA_dom_sf"/>
</dbReference>
<accession>A0ABV4ZQY7</accession>
<dbReference type="Pfam" id="PF07702">
    <property type="entry name" value="UTRA"/>
    <property type="match status" value="1"/>
</dbReference>
<name>A0ABV4ZQY7_9ACTN</name>